<keyword evidence="2" id="KW-1185">Reference proteome</keyword>
<evidence type="ECO:0000313" key="2">
    <source>
        <dbReference type="Proteomes" id="UP001576776"/>
    </source>
</evidence>
<gene>
    <name evidence="1" type="ORF">ACE1B6_12140</name>
</gene>
<accession>A0ABV4YB26</accession>
<dbReference type="SUPFAM" id="SSF53795">
    <property type="entry name" value="PEP carboxykinase-like"/>
    <property type="match status" value="1"/>
</dbReference>
<comment type="caution">
    <text evidence="1">The sequence shown here is derived from an EMBL/GenBank/DDBJ whole genome shotgun (WGS) entry which is preliminary data.</text>
</comment>
<dbReference type="EMBL" id="JBHFNS010000050">
    <property type="protein sequence ID" value="MFB2935995.1"/>
    <property type="molecule type" value="Genomic_DNA"/>
</dbReference>
<dbReference type="Proteomes" id="UP001576776">
    <property type="component" value="Unassembled WGS sequence"/>
</dbReference>
<protein>
    <submittedName>
        <fullName evidence="1">Uncharacterized protein</fullName>
    </submittedName>
</protein>
<evidence type="ECO:0000313" key="1">
    <source>
        <dbReference type="EMBL" id="MFB2935995.1"/>
    </source>
</evidence>
<dbReference type="Gene3D" id="3.40.50.300">
    <property type="entry name" value="P-loop containing nucleotide triphosphate hydrolases"/>
    <property type="match status" value="1"/>
</dbReference>
<proteinExistence type="predicted"/>
<dbReference type="SUPFAM" id="SSF52540">
    <property type="entry name" value="P-loop containing nucleoside triphosphate hydrolases"/>
    <property type="match status" value="1"/>
</dbReference>
<organism evidence="1 2">
    <name type="scientific">Floridaenema fluviatile BLCC-F154</name>
    <dbReference type="NCBI Taxonomy" id="3153640"/>
    <lineage>
        <taxon>Bacteria</taxon>
        <taxon>Bacillati</taxon>
        <taxon>Cyanobacteriota</taxon>
        <taxon>Cyanophyceae</taxon>
        <taxon>Oscillatoriophycideae</taxon>
        <taxon>Aerosakkonematales</taxon>
        <taxon>Aerosakkonemataceae</taxon>
        <taxon>Floridanema</taxon>
        <taxon>Floridanema fluviatile</taxon>
    </lineage>
</organism>
<dbReference type="InterPro" id="IPR027417">
    <property type="entry name" value="P-loop_NTPase"/>
</dbReference>
<sequence length="326" mass="36595">MAFFYCAFGLYLSCNQPIPGLVALPVNLRKDVQVYLGFLPPWLKQFPEEEQQVWSVSQYKDEHDRPILKVWLLADGAYFRLLYHDRTEFIIDRKGSEVWAVWSDSSSLEDTATYLLGPILGSILRLRNVVCLHASAVAVGDKCFAIAGASGAGKSTTAAAFAEAGLPILSDDIVSLWEQEKSFLVQPAYPRLRLWSSSVQTLYGKSDVLPCLTPNWDKRYLDLTQQGYKFQQQALPLGAIYILNSRTNNPTAPFINTVPAHQSLIKLLANTYATSFLDKQLRAQEFDVLGRVAANLPVKLVTPHTDSKFLGKLCDLIWEDFQSIDR</sequence>
<dbReference type="RefSeq" id="WP_413257496.1">
    <property type="nucleotide sequence ID" value="NZ_JBHFNS010000050.1"/>
</dbReference>
<reference evidence="1 2" key="1">
    <citation type="submission" date="2024-09" db="EMBL/GenBank/DDBJ databases">
        <title>Floridaenema gen nov. (Aerosakkonemataceae, Aerosakkonematales ord. nov., Cyanobacteria) from benthic tropical and subtropical fresh waters, with the description of four new species.</title>
        <authorList>
            <person name="Moretto J.A."/>
            <person name="Berthold D.E."/>
            <person name="Lefler F.W."/>
            <person name="Huang I.-S."/>
            <person name="Laughinghouse H. IV."/>
        </authorList>
    </citation>
    <scope>NUCLEOTIDE SEQUENCE [LARGE SCALE GENOMIC DNA]</scope>
    <source>
        <strain evidence="1 2">BLCC-F154</strain>
    </source>
</reference>
<name>A0ABV4YB26_9CYAN</name>